<feature type="transmembrane region" description="Helical" evidence="1">
    <location>
        <begin position="21"/>
        <end position="43"/>
    </location>
</feature>
<protein>
    <recommendedName>
        <fullName evidence="4">Integral membrane protein</fullName>
    </recommendedName>
</protein>
<keyword evidence="1" id="KW-0472">Membrane</keyword>
<proteinExistence type="predicted"/>
<feature type="transmembrane region" description="Helical" evidence="1">
    <location>
        <begin position="55"/>
        <end position="72"/>
    </location>
</feature>
<comment type="caution">
    <text evidence="2">The sequence shown here is derived from an EMBL/GenBank/DDBJ whole genome shotgun (WGS) entry which is preliminary data.</text>
</comment>
<gene>
    <name evidence="2" type="ORF">ACFONL_22740</name>
</gene>
<accession>A0ABV7UPV4</accession>
<name>A0ABV7UPV4_9HYPH</name>
<sequence length="90" mass="9578">MIWYVLLTTAIGLTGAIARQGWIVLALAGMALLPVGVIGLMLAGDNGWTASGKTFVGLVVMQLVYVLAGWAFSSRRSRTHSIAEHDKPPL</sequence>
<dbReference type="RefSeq" id="WP_191321360.1">
    <property type="nucleotide sequence ID" value="NZ_BNCG01000069.1"/>
</dbReference>
<keyword evidence="1" id="KW-1133">Transmembrane helix</keyword>
<evidence type="ECO:0008006" key="4">
    <source>
        <dbReference type="Google" id="ProtNLM"/>
    </source>
</evidence>
<dbReference type="Proteomes" id="UP001595704">
    <property type="component" value="Unassembled WGS sequence"/>
</dbReference>
<evidence type="ECO:0000313" key="3">
    <source>
        <dbReference type="Proteomes" id="UP001595704"/>
    </source>
</evidence>
<reference evidence="3" key="1">
    <citation type="journal article" date="2019" name="Int. J. Syst. Evol. Microbiol.">
        <title>The Global Catalogue of Microorganisms (GCM) 10K type strain sequencing project: providing services to taxonomists for standard genome sequencing and annotation.</title>
        <authorList>
            <consortium name="The Broad Institute Genomics Platform"/>
            <consortium name="The Broad Institute Genome Sequencing Center for Infectious Disease"/>
            <person name="Wu L."/>
            <person name="Ma J."/>
        </authorList>
    </citation>
    <scope>NUCLEOTIDE SEQUENCE [LARGE SCALE GENOMIC DNA]</scope>
    <source>
        <strain evidence="3">KCTC 42282</strain>
    </source>
</reference>
<evidence type="ECO:0000256" key="1">
    <source>
        <dbReference type="SAM" id="Phobius"/>
    </source>
</evidence>
<dbReference type="EMBL" id="JBHRYC010000121">
    <property type="protein sequence ID" value="MFC3640157.1"/>
    <property type="molecule type" value="Genomic_DNA"/>
</dbReference>
<organism evidence="2 3">
    <name type="scientific">Camelimonas fluminis</name>
    <dbReference type="NCBI Taxonomy" id="1576911"/>
    <lineage>
        <taxon>Bacteria</taxon>
        <taxon>Pseudomonadati</taxon>
        <taxon>Pseudomonadota</taxon>
        <taxon>Alphaproteobacteria</taxon>
        <taxon>Hyphomicrobiales</taxon>
        <taxon>Chelatococcaceae</taxon>
        <taxon>Camelimonas</taxon>
    </lineage>
</organism>
<evidence type="ECO:0000313" key="2">
    <source>
        <dbReference type="EMBL" id="MFC3640157.1"/>
    </source>
</evidence>
<keyword evidence="3" id="KW-1185">Reference proteome</keyword>
<keyword evidence="1" id="KW-0812">Transmembrane</keyword>